<dbReference type="Proteomes" id="UP000236291">
    <property type="component" value="Unassembled WGS sequence"/>
</dbReference>
<organism evidence="2 3">
    <name type="scientific">Trifolium pratense</name>
    <name type="common">Red clover</name>
    <dbReference type="NCBI Taxonomy" id="57577"/>
    <lineage>
        <taxon>Eukaryota</taxon>
        <taxon>Viridiplantae</taxon>
        <taxon>Streptophyta</taxon>
        <taxon>Embryophyta</taxon>
        <taxon>Tracheophyta</taxon>
        <taxon>Spermatophyta</taxon>
        <taxon>Magnoliopsida</taxon>
        <taxon>eudicotyledons</taxon>
        <taxon>Gunneridae</taxon>
        <taxon>Pentapetalae</taxon>
        <taxon>rosids</taxon>
        <taxon>fabids</taxon>
        <taxon>Fabales</taxon>
        <taxon>Fabaceae</taxon>
        <taxon>Papilionoideae</taxon>
        <taxon>50 kb inversion clade</taxon>
        <taxon>NPAAA clade</taxon>
        <taxon>Hologalegina</taxon>
        <taxon>IRL clade</taxon>
        <taxon>Trifolieae</taxon>
        <taxon>Trifolium</taxon>
    </lineage>
</organism>
<proteinExistence type="predicted"/>
<gene>
    <name evidence="2" type="ORF">L195_g056366</name>
</gene>
<reference evidence="2 3" key="1">
    <citation type="journal article" date="2014" name="Am. J. Bot.">
        <title>Genome assembly and annotation for red clover (Trifolium pratense; Fabaceae).</title>
        <authorList>
            <person name="Istvanek J."/>
            <person name="Jaros M."/>
            <person name="Krenek A."/>
            <person name="Repkova J."/>
        </authorList>
    </citation>
    <scope>NUCLEOTIDE SEQUENCE [LARGE SCALE GENOMIC DNA]</scope>
    <source>
        <strain evidence="3">cv. Tatra</strain>
        <tissue evidence="2">Young leaves</tissue>
    </source>
</reference>
<feature type="region of interest" description="Disordered" evidence="1">
    <location>
        <begin position="15"/>
        <end position="34"/>
    </location>
</feature>
<protein>
    <submittedName>
        <fullName evidence="2">Pentatricopeptide repeat-containing protein</fullName>
    </submittedName>
</protein>
<accession>A0A2K3KR90</accession>
<feature type="non-terminal residue" evidence="2">
    <location>
        <position position="1"/>
    </location>
</feature>
<evidence type="ECO:0000313" key="3">
    <source>
        <dbReference type="Proteomes" id="UP000236291"/>
    </source>
</evidence>
<name>A0A2K3KR90_TRIPR</name>
<comment type="caution">
    <text evidence="2">The sequence shown here is derived from an EMBL/GenBank/DDBJ whole genome shotgun (WGS) entry which is preliminary data.</text>
</comment>
<evidence type="ECO:0000313" key="2">
    <source>
        <dbReference type="EMBL" id="PNX68800.1"/>
    </source>
</evidence>
<reference evidence="2 3" key="2">
    <citation type="journal article" date="2017" name="Front. Plant Sci.">
        <title>Gene Classification and Mining of Molecular Markers Useful in Red Clover (Trifolium pratense) Breeding.</title>
        <authorList>
            <person name="Istvanek J."/>
            <person name="Dluhosova J."/>
            <person name="Dluhos P."/>
            <person name="Patkova L."/>
            <person name="Nedelnik J."/>
            <person name="Repkova J."/>
        </authorList>
    </citation>
    <scope>NUCLEOTIDE SEQUENCE [LARGE SCALE GENOMIC DNA]</scope>
    <source>
        <strain evidence="3">cv. Tatra</strain>
        <tissue evidence="2">Young leaves</tissue>
    </source>
</reference>
<evidence type="ECO:0000256" key="1">
    <source>
        <dbReference type="SAM" id="MobiDB-lite"/>
    </source>
</evidence>
<dbReference type="EMBL" id="ASHM01106493">
    <property type="protein sequence ID" value="PNX68800.1"/>
    <property type="molecule type" value="Genomic_DNA"/>
</dbReference>
<dbReference type="AlphaFoldDB" id="A0A2K3KR90"/>
<sequence length="71" mass="7978">QQSLVLSELSKQIGQKAVEESPGSEKSVDHSQGESRLLGKKVKLLVFEGDDPVAWIMQARIYFDVQNTFKE</sequence>